<keyword evidence="2" id="KW-1185">Reference proteome</keyword>
<comment type="caution">
    <text evidence="1">The sequence shown here is derived from an EMBL/GenBank/DDBJ whole genome shotgun (WGS) entry which is preliminary data.</text>
</comment>
<proteinExistence type="predicted"/>
<name>S9P069_CYSF2</name>
<sequence length="71" mass="7135">MDAGLGCGEASLVLESAAPPHAVRDSMAANNAGRAAAGGGRARFLSLPADEARVFISFSPQMECSGAAHSF</sequence>
<accession>S9P069</accession>
<evidence type="ECO:0000313" key="1">
    <source>
        <dbReference type="EMBL" id="EPX55632.1"/>
    </source>
</evidence>
<gene>
    <name evidence="1" type="ORF">D187_009243</name>
</gene>
<dbReference type="EMBL" id="ANAH02000071">
    <property type="protein sequence ID" value="EPX55632.1"/>
    <property type="molecule type" value="Genomic_DNA"/>
</dbReference>
<dbReference type="AlphaFoldDB" id="S9P069"/>
<protein>
    <submittedName>
        <fullName evidence="1">Uncharacterized protein</fullName>
    </submittedName>
</protein>
<reference evidence="1" key="1">
    <citation type="submission" date="2013-05" db="EMBL/GenBank/DDBJ databases">
        <title>Genome assembly of Cystobacter fuscus DSM 2262.</title>
        <authorList>
            <person name="Sharma G."/>
            <person name="Khatri I."/>
            <person name="Kaur C."/>
            <person name="Mayilraj S."/>
            <person name="Subramanian S."/>
        </authorList>
    </citation>
    <scope>NUCLEOTIDE SEQUENCE [LARGE SCALE GENOMIC DNA]</scope>
    <source>
        <strain evidence="1">DSM 2262</strain>
    </source>
</reference>
<evidence type="ECO:0000313" key="2">
    <source>
        <dbReference type="Proteomes" id="UP000011682"/>
    </source>
</evidence>
<dbReference type="Proteomes" id="UP000011682">
    <property type="component" value="Unassembled WGS sequence"/>
</dbReference>
<organism evidence="1 2">
    <name type="scientific">Cystobacter fuscus (strain ATCC 25194 / DSM 2262 / NBRC 100088 / M29)</name>
    <dbReference type="NCBI Taxonomy" id="1242864"/>
    <lineage>
        <taxon>Bacteria</taxon>
        <taxon>Pseudomonadati</taxon>
        <taxon>Myxococcota</taxon>
        <taxon>Myxococcia</taxon>
        <taxon>Myxococcales</taxon>
        <taxon>Cystobacterineae</taxon>
        <taxon>Archangiaceae</taxon>
        <taxon>Cystobacter</taxon>
    </lineage>
</organism>